<dbReference type="PROSITE" id="PS51471">
    <property type="entry name" value="FE2OG_OXY"/>
    <property type="match status" value="1"/>
</dbReference>
<dbReference type="GO" id="GO:0035515">
    <property type="term" value="F:oxidative RNA demethylase activity"/>
    <property type="evidence" value="ECO:0007669"/>
    <property type="project" value="TreeGrafter"/>
</dbReference>
<protein>
    <recommendedName>
        <fullName evidence="7">Fe2OG dioxygenase domain-containing protein</fullName>
    </recommendedName>
</protein>
<dbReference type="GO" id="GO:0008198">
    <property type="term" value="F:ferrous iron binding"/>
    <property type="evidence" value="ECO:0007669"/>
    <property type="project" value="TreeGrafter"/>
</dbReference>
<dbReference type="GO" id="GO:0005737">
    <property type="term" value="C:cytoplasm"/>
    <property type="evidence" value="ECO:0007669"/>
    <property type="project" value="TreeGrafter"/>
</dbReference>
<dbReference type="Proteomes" id="UP001292094">
    <property type="component" value="Unassembled WGS sequence"/>
</dbReference>
<feature type="region of interest" description="Disordered" evidence="6">
    <location>
        <begin position="399"/>
        <end position="438"/>
    </location>
</feature>
<name>A0AAE1NXM3_9EUCA</name>
<proteinExistence type="predicted"/>
<keyword evidence="2" id="KW-0223">Dioxygenase</keyword>
<evidence type="ECO:0000313" key="8">
    <source>
        <dbReference type="EMBL" id="KAK4297222.1"/>
    </source>
</evidence>
<keyword evidence="3" id="KW-0560">Oxidoreductase</keyword>
<accession>A0AAE1NXM3</accession>
<dbReference type="GO" id="GO:0035516">
    <property type="term" value="F:broad specificity oxidative DNA demethylase activity"/>
    <property type="evidence" value="ECO:0007669"/>
    <property type="project" value="TreeGrafter"/>
</dbReference>
<feature type="compositionally biased region" description="Basic and acidic residues" evidence="6">
    <location>
        <begin position="420"/>
        <end position="436"/>
    </location>
</feature>
<evidence type="ECO:0000256" key="3">
    <source>
        <dbReference type="ARBA" id="ARBA00023002"/>
    </source>
</evidence>
<evidence type="ECO:0000256" key="6">
    <source>
        <dbReference type="SAM" id="MobiDB-lite"/>
    </source>
</evidence>
<comment type="caution">
    <text evidence="8">The sequence shown here is derived from an EMBL/GenBank/DDBJ whole genome shotgun (WGS) entry which is preliminary data.</text>
</comment>
<dbReference type="Pfam" id="PF13532">
    <property type="entry name" value="2OG-FeII_Oxy_2"/>
    <property type="match status" value="1"/>
</dbReference>
<dbReference type="PANTHER" id="PTHR16557:SF2">
    <property type="entry name" value="NUCLEIC ACID DIOXYGENASE ALKBH1"/>
    <property type="match status" value="1"/>
</dbReference>
<feature type="compositionally biased region" description="Basic and acidic residues" evidence="6">
    <location>
        <begin position="317"/>
        <end position="333"/>
    </location>
</feature>
<feature type="compositionally biased region" description="Basic and acidic residues" evidence="6">
    <location>
        <begin position="293"/>
        <end position="308"/>
    </location>
</feature>
<keyword evidence="9" id="KW-1185">Reference proteome</keyword>
<dbReference type="InterPro" id="IPR005123">
    <property type="entry name" value="Oxoglu/Fe-dep_dioxygenase_dom"/>
</dbReference>
<evidence type="ECO:0000259" key="7">
    <source>
        <dbReference type="PROSITE" id="PS51471"/>
    </source>
</evidence>
<dbReference type="SUPFAM" id="SSF51197">
    <property type="entry name" value="Clavaminate synthase-like"/>
    <property type="match status" value="1"/>
</dbReference>
<evidence type="ECO:0000256" key="5">
    <source>
        <dbReference type="PIRSR" id="PIRSR604574-2"/>
    </source>
</evidence>
<dbReference type="GO" id="GO:0035513">
    <property type="term" value="P:oxidative RNA demethylation"/>
    <property type="evidence" value="ECO:0007669"/>
    <property type="project" value="TreeGrafter"/>
</dbReference>
<dbReference type="AlphaFoldDB" id="A0AAE1NXM3"/>
<comment type="cofactor">
    <cofactor evidence="5">
        <name>Fe(2+)</name>
        <dbReference type="ChEBI" id="CHEBI:29033"/>
    </cofactor>
    <text evidence="5">Binds 1 Fe(2+) ion per subunit.</text>
</comment>
<feature type="binding site" evidence="5">
    <location>
        <position position="223"/>
    </location>
    <ligand>
        <name>Fe cation</name>
        <dbReference type="ChEBI" id="CHEBI:24875"/>
        <note>catalytic</note>
    </ligand>
</feature>
<keyword evidence="4 5" id="KW-0408">Iron</keyword>
<evidence type="ECO:0000256" key="4">
    <source>
        <dbReference type="ARBA" id="ARBA00023004"/>
    </source>
</evidence>
<dbReference type="PANTHER" id="PTHR16557">
    <property type="entry name" value="ALKYLATED DNA REPAIR PROTEIN ALKB-RELATED"/>
    <property type="match status" value="1"/>
</dbReference>
<dbReference type="EMBL" id="JAWZYT010003688">
    <property type="protein sequence ID" value="KAK4297222.1"/>
    <property type="molecule type" value="Genomic_DNA"/>
</dbReference>
<evidence type="ECO:0000313" key="9">
    <source>
        <dbReference type="Proteomes" id="UP001292094"/>
    </source>
</evidence>
<evidence type="ECO:0000256" key="1">
    <source>
        <dbReference type="ARBA" id="ARBA00022723"/>
    </source>
</evidence>
<dbReference type="InterPro" id="IPR004574">
    <property type="entry name" value="Alkb"/>
</dbReference>
<feature type="binding site" evidence="5">
    <location>
        <position position="225"/>
    </location>
    <ligand>
        <name>Fe cation</name>
        <dbReference type="ChEBI" id="CHEBI:24875"/>
        <note>catalytic</note>
    </ligand>
</feature>
<feature type="binding site" evidence="5">
    <location>
        <position position="279"/>
    </location>
    <ligand>
        <name>Fe cation</name>
        <dbReference type="ChEBI" id="CHEBI:24875"/>
        <note>catalytic</note>
    </ligand>
</feature>
<organism evidence="8 9">
    <name type="scientific">Petrolisthes manimaculis</name>
    <dbReference type="NCBI Taxonomy" id="1843537"/>
    <lineage>
        <taxon>Eukaryota</taxon>
        <taxon>Metazoa</taxon>
        <taxon>Ecdysozoa</taxon>
        <taxon>Arthropoda</taxon>
        <taxon>Crustacea</taxon>
        <taxon>Multicrustacea</taxon>
        <taxon>Malacostraca</taxon>
        <taxon>Eumalacostraca</taxon>
        <taxon>Eucarida</taxon>
        <taxon>Decapoda</taxon>
        <taxon>Pleocyemata</taxon>
        <taxon>Anomura</taxon>
        <taxon>Galatheoidea</taxon>
        <taxon>Porcellanidae</taxon>
        <taxon>Petrolisthes</taxon>
    </lineage>
</organism>
<dbReference type="GO" id="GO:0005634">
    <property type="term" value="C:nucleus"/>
    <property type="evidence" value="ECO:0007669"/>
    <property type="project" value="TreeGrafter"/>
</dbReference>
<evidence type="ECO:0000256" key="2">
    <source>
        <dbReference type="ARBA" id="ARBA00022964"/>
    </source>
</evidence>
<feature type="compositionally biased region" description="Basic and acidic residues" evidence="6">
    <location>
        <begin position="399"/>
        <end position="408"/>
    </location>
</feature>
<dbReference type="InterPro" id="IPR037151">
    <property type="entry name" value="AlkB-like_sf"/>
</dbReference>
<gene>
    <name evidence="8" type="ORF">Pmani_030341</name>
</gene>
<reference evidence="8" key="1">
    <citation type="submission" date="2023-11" db="EMBL/GenBank/DDBJ databases">
        <title>Genome assemblies of two species of porcelain crab, Petrolisthes cinctipes and Petrolisthes manimaculis (Anomura: Porcellanidae).</title>
        <authorList>
            <person name="Angst P."/>
        </authorList>
    </citation>
    <scope>NUCLEOTIDE SEQUENCE</scope>
    <source>
        <strain evidence="8">PB745_02</strain>
        <tissue evidence="8">Gill</tissue>
    </source>
</reference>
<feature type="domain" description="Fe2OG dioxygenase" evidence="7">
    <location>
        <begin position="205"/>
        <end position="320"/>
    </location>
</feature>
<dbReference type="InterPro" id="IPR027450">
    <property type="entry name" value="AlkB-like"/>
</dbReference>
<feature type="region of interest" description="Disordered" evidence="6">
    <location>
        <begin position="293"/>
        <end position="333"/>
    </location>
</feature>
<keyword evidence="1 5" id="KW-0479">Metal-binding</keyword>
<sequence length="480" mass="54858">MKNSQTQTISIRREQTYHTMQEDVLHSEDNFKEVFKYYKRKEPPPDLDEVLEVDSLMESRSSIQYSKVTEMDEAAAEEVGLIPQTNWKVYALHQHPGLLVIRNPFTCQGQQMWIKRCLKEYPCAGNPNNLFSHGISLTEHTWWEMCQTSEGKKSRLHKKLRWVTLGYHHNWDTKEYSESMRGEMPHMVVKLCSVVARALGFPNFTAEAAIVNYYHLDSTLAPHTDHSEPCVTVPLFSFSFGQSAVFLIGGASKTMRPTALFLHSGDVLVMSGPSRLAYHAVPRVLQATHHPWIDGGKEEEGHQEETRRAVGVSGEGWKQEEGMEGDGRRQVERREQMHSWKLRDESYCKENTIENFNITQPKGEITDVSIENHAFNSLRQAESTKPQKGMKADNISAVKEKKSDKSHYITDNPEEGNNEISRKKCCSERNSRRDDPFSGLSVVPVLNGTETNNEILEYVKCSRINLNVRQVLATSMDQLP</sequence>
<dbReference type="Gene3D" id="2.60.120.590">
    <property type="entry name" value="Alpha-ketoglutarate-dependent dioxygenase AlkB-like"/>
    <property type="match status" value="1"/>
</dbReference>